<comment type="subcellular location">
    <subcellularLocation>
        <location evidence="6">Membrane</location>
        <topology evidence="6">Multi-pass membrane protein</topology>
    </subcellularLocation>
</comment>
<feature type="transmembrane region" description="Helical" evidence="6">
    <location>
        <begin position="24"/>
        <end position="44"/>
    </location>
</feature>
<keyword evidence="6" id="KW-0813">Transport</keyword>
<keyword evidence="5 6" id="KW-0472">Membrane</keyword>
<keyword evidence="2 6" id="KW-0812">Transmembrane</keyword>
<keyword evidence="3 6" id="KW-0187">Copper transport</keyword>
<evidence type="ECO:0000313" key="7">
    <source>
        <dbReference type="EMBL" id="SPC89293.1"/>
    </source>
</evidence>
<keyword evidence="6" id="KW-0186">Copper</keyword>
<dbReference type="InterPro" id="IPR007274">
    <property type="entry name" value="Cop_transporter"/>
</dbReference>
<dbReference type="Pfam" id="PF04145">
    <property type="entry name" value="Ctr"/>
    <property type="match status" value="1"/>
</dbReference>
<comment type="similarity">
    <text evidence="1 6">Belongs to the copper transporter (Ctr) (TC 1.A.56) family. SLC31A subfamily.</text>
</comment>
<reference evidence="7" key="1">
    <citation type="submission" date="2018-02" db="EMBL/GenBank/DDBJ databases">
        <authorList>
            <person name="Cohen D.B."/>
            <person name="Kent A.D."/>
        </authorList>
    </citation>
    <scope>NUCLEOTIDE SEQUENCE</scope>
</reference>
<keyword evidence="4 6" id="KW-1133">Transmembrane helix</keyword>
<evidence type="ECO:0000256" key="2">
    <source>
        <dbReference type="ARBA" id="ARBA00022692"/>
    </source>
</evidence>
<organism evidence="7">
    <name type="scientific">Fagus sylvatica</name>
    <name type="common">Beechnut</name>
    <dbReference type="NCBI Taxonomy" id="28930"/>
    <lineage>
        <taxon>Eukaryota</taxon>
        <taxon>Viridiplantae</taxon>
        <taxon>Streptophyta</taxon>
        <taxon>Embryophyta</taxon>
        <taxon>Tracheophyta</taxon>
        <taxon>Spermatophyta</taxon>
        <taxon>Magnoliopsida</taxon>
        <taxon>eudicotyledons</taxon>
        <taxon>Gunneridae</taxon>
        <taxon>Pentapetalae</taxon>
        <taxon>rosids</taxon>
        <taxon>fabids</taxon>
        <taxon>Fagales</taxon>
        <taxon>Fagaceae</taxon>
        <taxon>Fagus</taxon>
    </lineage>
</organism>
<evidence type="ECO:0000256" key="3">
    <source>
        <dbReference type="ARBA" id="ARBA00022796"/>
    </source>
</evidence>
<dbReference type="EMBL" id="OIVN01001057">
    <property type="protein sequence ID" value="SPC89293.1"/>
    <property type="molecule type" value="Genomic_DNA"/>
</dbReference>
<evidence type="ECO:0000256" key="4">
    <source>
        <dbReference type="ARBA" id="ARBA00022989"/>
    </source>
</evidence>
<proteinExistence type="inferred from homology"/>
<accession>A0A2N9FQ36</accession>
<dbReference type="GO" id="GO:0005886">
    <property type="term" value="C:plasma membrane"/>
    <property type="evidence" value="ECO:0007669"/>
    <property type="project" value="TreeGrafter"/>
</dbReference>
<name>A0A2N9FQ36_FAGSY</name>
<sequence>MMHMTFYWGKNVTLLVDSWQTTSWTSYSLTLLACFIISVFYQYLEDRRVRFKLISSAKAGNPTSQIDAPLLQGGAGKASGSKLFALRLAGAALFGSVEDEASWGQSVGGESDGDNVVEGSRGFHIIDGQREYGGGGLAMHGGKAFFPSEMVLSEVLMLDLMTAVHGYLNLGTDSPPTKPHSSSQINIRRVASSRVWAVGATP</sequence>
<dbReference type="PANTHER" id="PTHR12483:SF92">
    <property type="entry name" value="COPPER TRANSPORT PROTEIN"/>
    <property type="match status" value="1"/>
</dbReference>
<evidence type="ECO:0000256" key="1">
    <source>
        <dbReference type="ARBA" id="ARBA00006921"/>
    </source>
</evidence>
<dbReference type="AlphaFoldDB" id="A0A2N9FQ36"/>
<dbReference type="PANTHER" id="PTHR12483">
    <property type="entry name" value="SOLUTE CARRIER FAMILY 31 COPPER TRANSPORTERS"/>
    <property type="match status" value="1"/>
</dbReference>
<evidence type="ECO:0000256" key="5">
    <source>
        <dbReference type="ARBA" id="ARBA00023136"/>
    </source>
</evidence>
<protein>
    <recommendedName>
        <fullName evidence="6">Copper transport protein</fullName>
    </recommendedName>
</protein>
<keyword evidence="6" id="KW-0406">Ion transport</keyword>
<gene>
    <name evidence="7" type="ORF">FSB_LOCUS17175</name>
</gene>
<evidence type="ECO:0000256" key="6">
    <source>
        <dbReference type="RuleBase" id="RU367022"/>
    </source>
</evidence>
<dbReference type="GO" id="GO:0005375">
    <property type="term" value="F:copper ion transmembrane transporter activity"/>
    <property type="evidence" value="ECO:0007669"/>
    <property type="project" value="UniProtKB-UniRule"/>
</dbReference>